<dbReference type="Proteomes" id="UP000092993">
    <property type="component" value="Unassembled WGS sequence"/>
</dbReference>
<reference evidence="1 2" key="1">
    <citation type="submission" date="2016-03" db="EMBL/GenBank/DDBJ databases">
        <title>Whole genome sequencing of Grifola frondosa 9006-11.</title>
        <authorList>
            <person name="Min B."/>
            <person name="Park H."/>
            <person name="Kim J.-G."/>
            <person name="Cho H."/>
            <person name="Oh Y.-L."/>
            <person name="Kong W.-S."/>
            <person name="Choi I.-G."/>
        </authorList>
    </citation>
    <scope>NUCLEOTIDE SEQUENCE [LARGE SCALE GENOMIC DNA]</scope>
    <source>
        <strain evidence="1 2">9006-11</strain>
    </source>
</reference>
<organism evidence="1 2">
    <name type="scientific">Grifola frondosa</name>
    <name type="common">Maitake</name>
    <name type="synonym">Polyporus frondosus</name>
    <dbReference type="NCBI Taxonomy" id="5627"/>
    <lineage>
        <taxon>Eukaryota</taxon>
        <taxon>Fungi</taxon>
        <taxon>Dikarya</taxon>
        <taxon>Basidiomycota</taxon>
        <taxon>Agaricomycotina</taxon>
        <taxon>Agaricomycetes</taxon>
        <taxon>Polyporales</taxon>
        <taxon>Grifolaceae</taxon>
        <taxon>Grifola</taxon>
    </lineage>
</organism>
<comment type="caution">
    <text evidence="1">The sequence shown here is derived from an EMBL/GenBank/DDBJ whole genome shotgun (WGS) entry which is preliminary data.</text>
</comment>
<name>A0A1C7LSW0_GRIFR</name>
<sequence>MTLRAFGLLKPTGSCAVSCIVPATCLLFPALVSKEAGGWVGCERPHEERTACDEDLETQPGMSWLFGIMALFYIIKDDIPWICRVIMVSANAAQQHPPPYDLYRCHLAIL</sequence>
<evidence type="ECO:0000313" key="2">
    <source>
        <dbReference type="Proteomes" id="UP000092993"/>
    </source>
</evidence>
<gene>
    <name evidence="1" type="ORF">A0H81_12113</name>
</gene>
<keyword evidence="2" id="KW-1185">Reference proteome</keyword>
<protein>
    <submittedName>
        <fullName evidence="1">Uncharacterized protein</fullName>
    </submittedName>
</protein>
<evidence type="ECO:0000313" key="1">
    <source>
        <dbReference type="EMBL" id="OBZ67730.1"/>
    </source>
</evidence>
<proteinExistence type="predicted"/>
<accession>A0A1C7LSW0</accession>
<dbReference type="AlphaFoldDB" id="A0A1C7LSW0"/>
<dbReference type="EMBL" id="LUGG01000023">
    <property type="protein sequence ID" value="OBZ67730.1"/>
    <property type="molecule type" value="Genomic_DNA"/>
</dbReference>